<gene>
    <name evidence="2" type="ORF">GQ55_9G093100</name>
</gene>
<proteinExistence type="predicted"/>
<organism evidence="2 3">
    <name type="scientific">Panicum hallii var. hallii</name>
    <dbReference type="NCBI Taxonomy" id="1504633"/>
    <lineage>
        <taxon>Eukaryota</taxon>
        <taxon>Viridiplantae</taxon>
        <taxon>Streptophyta</taxon>
        <taxon>Embryophyta</taxon>
        <taxon>Tracheophyta</taxon>
        <taxon>Spermatophyta</taxon>
        <taxon>Magnoliopsida</taxon>
        <taxon>Liliopsida</taxon>
        <taxon>Poales</taxon>
        <taxon>Poaceae</taxon>
        <taxon>PACMAD clade</taxon>
        <taxon>Panicoideae</taxon>
        <taxon>Panicodae</taxon>
        <taxon>Paniceae</taxon>
        <taxon>Panicinae</taxon>
        <taxon>Panicum</taxon>
        <taxon>Panicum sect. Panicum</taxon>
    </lineage>
</organism>
<dbReference type="STRING" id="1504633.A0A2T7C1A3"/>
<accession>A0A2T7C1A3</accession>
<dbReference type="EMBL" id="CM009757">
    <property type="protein sequence ID" value="PUZ37128.1"/>
    <property type="molecule type" value="Genomic_DNA"/>
</dbReference>
<evidence type="ECO:0000313" key="2">
    <source>
        <dbReference type="EMBL" id="PUZ37128.1"/>
    </source>
</evidence>
<dbReference type="PANTHER" id="PTHR47851:SF8">
    <property type="entry name" value="NO APICAL MERISTEM-ASSOCIATED C-TERMINAL DOMAIN-CONTAINING PROTEIN"/>
    <property type="match status" value="1"/>
</dbReference>
<dbReference type="Proteomes" id="UP000244336">
    <property type="component" value="Chromosome 9"/>
</dbReference>
<dbReference type="AlphaFoldDB" id="A0A2T7C1A3"/>
<reference evidence="2 3" key="1">
    <citation type="submission" date="2018-04" db="EMBL/GenBank/DDBJ databases">
        <title>WGS assembly of Panicum hallii var. hallii HAL2.</title>
        <authorList>
            <person name="Lovell J."/>
            <person name="Jenkins J."/>
            <person name="Lowry D."/>
            <person name="Mamidi S."/>
            <person name="Sreedasyam A."/>
            <person name="Weng X."/>
            <person name="Barry K."/>
            <person name="Bonette J."/>
            <person name="Campitelli B."/>
            <person name="Daum C."/>
            <person name="Gordon S."/>
            <person name="Gould B."/>
            <person name="Lipzen A."/>
            <person name="MacQueen A."/>
            <person name="Palacio-Mejia J."/>
            <person name="Plott C."/>
            <person name="Shakirov E."/>
            <person name="Shu S."/>
            <person name="Yoshinaga Y."/>
            <person name="Zane M."/>
            <person name="Rokhsar D."/>
            <person name="Grimwood J."/>
            <person name="Schmutz J."/>
            <person name="Juenger T."/>
        </authorList>
    </citation>
    <scope>NUCLEOTIDE SEQUENCE [LARGE SCALE GENOMIC DNA]</scope>
    <source>
        <strain evidence="3">cv. HAL2</strain>
    </source>
</reference>
<protein>
    <recommendedName>
        <fullName evidence="4">Myb/SANT-like domain-containing protein</fullName>
    </recommendedName>
</protein>
<evidence type="ECO:0000313" key="3">
    <source>
        <dbReference type="Proteomes" id="UP000244336"/>
    </source>
</evidence>
<feature type="region of interest" description="Disordered" evidence="1">
    <location>
        <begin position="61"/>
        <end position="107"/>
    </location>
</feature>
<keyword evidence="3" id="KW-1185">Reference proteome</keyword>
<evidence type="ECO:0000256" key="1">
    <source>
        <dbReference type="SAM" id="MobiDB-lite"/>
    </source>
</evidence>
<sequence>MRATSLGRDPMTGCIVADEKWWKDQNDAMLGCICFRDAPLEHEEQMRIIFEAVSVTNETSFVPLNGEDGGGQSNSELEREGQVPTPPNVTPTLGKRPTPLSPKGKKKKTFRDQCMKRLVDAYEKKAESSNNLATSNVVDSVSEEIGNMLDQVIKDGAEEGSDEHYYATQLLIKKEYSDVFITLKTSNGRLNWLRRAWEDSKKR</sequence>
<evidence type="ECO:0008006" key="4">
    <source>
        <dbReference type="Google" id="ProtNLM"/>
    </source>
</evidence>
<dbReference type="OrthoDB" id="685324at2759"/>
<dbReference type="PANTHER" id="PTHR47851">
    <property type="entry name" value="OS06G0588700 PROTEIN-RELATED"/>
    <property type="match status" value="1"/>
</dbReference>
<name>A0A2T7C1A3_9POAL</name>
<dbReference type="Gramene" id="PUZ37128">
    <property type="protein sequence ID" value="PUZ37128"/>
    <property type="gene ID" value="GQ55_9G093100"/>
</dbReference>